<evidence type="ECO:0000313" key="1">
    <source>
        <dbReference type="EMBL" id="TGY96033.1"/>
    </source>
</evidence>
<name>A0AC61RVZ8_9FIRM</name>
<evidence type="ECO:0000313" key="2">
    <source>
        <dbReference type="Proteomes" id="UP000304953"/>
    </source>
</evidence>
<sequence>MAYQIITDGSCDLGAEAAQQAGVRVVPFYVTFDGKTYKKEMEEIGVRTFYQEMVNNPDKFPMSSLPSVQDYVEAFTPYAKEGKDIICLCITTKFSGSYNSAKTAEELLQEEYPGIQIQIVDTSVNTVLQGNLVLEAVRMQKNGLSFEETVKEIERIKVTGRILFTVGNYEYLIHGGRIGKVMGTAASTLGIKPLIMLKEGEIFPTGVTRNRKKGLKRLIEQAKEHFEKIGESPDDYRIVVGYGYDYEEAVEFRDQLLASLQTYSDYKTIDIYQIGATIGVHTGPYPLGLGLLKKYDR</sequence>
<organism evidence="1 2">
    <name type="scientific">Petralouisia muris</name>
    <dbReference type="NCBI Taxonomy" id="3032872"/>
    <lineage>
        <taxon>Bacteria</taxon>
        <taxon>Bacillati</taxon>
        <taxon>Bacillota</taxon>
        <taxon>Clostridia</taxon>
        <taxon>Lachnospirales</taxon>
        <taxon>Lachnospiraceae</taxon>
        <taxon>Petralouisia</taxon>
    </lineage>
</organism>
<comment type="caution">
    <text evidence="1">The sequence shown here is derived from an EMBL/GenBank/DDBJ whole genome shotgun (WGS) entry which is preliminary data.</text>
</comment>
<dbReference type="EMBL" id="SRYA01000021">
    <property type="protein sequence ID" value="TGY96033.1"/>
    <property type="molecule type" value="Genomic_DNA"/>
</dbReference>
<proteinExistence type="predicted"/>
<accession>A0AC61RVZ8</accession>
<dbReference type="Proteomes" id="UP000304953">
    <property type="component" value="Unassembled WGS sequence"/>
</dbReference>
<keyword evidence="2" id="KW-1185">Reference proteome</keyword>
<reference evidence="1" key="1">
    <citation type="submission" date="2019-04" db="EMBL/GenBank/DDBJ databases">
        <title>Microbes associate with the intestines of laboratory mice.</title>
        <authorList>
            <person name="Navarre W."/>
            <person name="Wong E."/>
            <person name="Huang K."/>
            <person name="Tropini C."/>
            <person name="Ng K."/>
            <person name="Yu B."/>
        </authorList>
    </citation>
    <scope>NUCLEOTIDE SEQUENCE</scope>
    <source>
        <strain evidence="1">NM01_1-7b</strain>
    </source>
</reference>
<protein>
    <submittedName>
        <fullName evidence="1">DegV family protein</fullName>
    </submittedName>
</protein>
<gene>
    <name evidence="1" type="ORF">E5329_12025</name>
</gene>